<feature type="transmembrane region" description="Helical" evidence="1">
    <location>
        <begin position="134"/>
        <end position="157"/>
    </location>
</feature>
<dbReference type="PANTHER" id="PTHR45907">
    <property type="entry name" value="SERPENTINE RECEPTOR, CLASS J"/>
    <property type="match status" value="1"/>
</dbReference>
<dbReference type="Proteomes" id="UP001175271">
    <property type="component" value="Unassembled WGS sequence"/>
</dbReference>
<dbReference type="EMBL" id="JAUCMV010000004">
    <property type="protein sequence ID" value="KAK0401029.1"/>
    <property type="molecule type" value="Genomic_DNA"/>
</dbReference>
<sequence length="427" mass="49514">MSDRAVFDQVFNRVLDISAVFHFPLKVFSMYIVYHHSPKYMDALPVLILNVMFWNLMSNVAAAFLHINPEFPEQCLRADGPIGALTNNEFVYHGFYAVLFTCILNCSLALSFAFPYRYLVFAHPKFMIRVNPKLGVGICMGIHISSSAFFAYIYTFFIRSYNEYFGSNGAVHHDGIFCFWPGGWHKYLYLLSYFIIISLAFGAVTIFGFLLWKHLSRMTHMVSKRTLEINRKFLRVNPKWGILVCLGIHVSLSAFFAYIYTFFVRSYNEYFGSYGEPRPNGIFCFWSYGWHKNLYLISYFIVISLAFGAVGLFGFLIWKHLSSMNHMFTKQTLEINRKFLRYLMINTSVPLTFGGGPFLICLFYAVFPGMSHGREITMVCTIILYNHGAVYSVVSIVTFRPYYNAARRIMRRVLGMDKTKVKKVMPR</sequence>
<feature type="transmembrane region" description="Helical" evidence="1">
    <location>
        <begin position="95"/>
        <end position="114"/>
    </location>
</feature>
<feature type="transmembrane region" description="Helical" evidence="1">
    <location>
        <begin position="382"/>
        <end position="403"/>
    </location>
</feature>
<dbReference type="Pfam" id="PF10318">
    <property type="entry name" value="7TM_GPCR_Srh"/>
    <property type="match status" value="2"/>
</dbReference>
<feature type="transmembrane region" description="Helical" evidence="1">
    <location>
        <begin position="296"/>
        <end position="318"/>
    </location>
</feature>
<reference evidence="2" key="1">
    <citation type="submission" date="2023-06" db="EMBL/GenBank/DDBJ databases">
        <title>Genomic analysis of the entomopathogenic nematode Steinernema hermaphroditum.</title>
        <authorList>
            <person name="Schwarz E.M."/>
            <person name="Heppert J.K."/>
            <person name="Baniya A."/>
            <person name="Schwartz H.T."/>
            <person name="Tan C.-H."/>
            <person name="Antoshechkin I."/>
            <person name="Sternberg P.W."/>
            <person name="Goodrich-Blair H."/>
            <person name="Dillman A.R."/>
        </authorList>
    </citation>
    <scope>NUCLEOTIDE SEQUENCE</scope>
    <source>
        <strain evidence="2">PS9179</strain>
        <tissue evidence="2">Whole animal</tissue>
    </source>
</reference>
<gene>
    <name evidence="2" type="ORF">QR680_015559</name>
</gene>
<dbReference type="InterPro" id="IPR019422">
    <property type="entry name" value="7TM_GPCR_serpentine_rcpt_Srh"/>
</dbReference>
<name>A0AA39LL41_9BILA</name>
<feature type="transmembrane region" description="Helical" evidence="1">
    <location>
        <begin position="46"/>
        <end position="67"/>
    </location>
</feature>
<feature type="transmembrane region" description="Helical" evidence="1">
    <location>
        <begin position="240"/>
        <end position="263"/>
    </location>
</feature>
<dbReference type="InterPro" id="IPR019423">
    <property type="entry name" value="7TM_GPCR_serpentine_rcpt_Srj"/>
</dbReference>
<proteinExistence type="predicted"/>
<keyword evidence="1" id="KW-1133">Transmembrane helix</keyword>
<evidence type="ECO:0000313" key="2">
    <source>
        <dbReference type="EMBL" id="KAK0401029.1"/>
    </source>
</evidence>
<evidence type="ECO:0000256" key="1">
    <source>
        <dbReference type="SAM" id="Phobius"/>
    </source>
</evidence>
<feature type="transmembrane region" description="Helical" evidence="1">
    <location>
        <begin position="187"/>
        <end position="212"/>
    </location>
</feature>
<keyword evidence="1" id="KW-0472">Membrane</keyword>
<protein>
    <submittedName>
        <fullName evidence="2">Uncharacterized protein</fullName>
    </submittedName>
</protein>
<keyword evidence="3" id="KW-1185">Reference proteome</keyword>
<accession>A0AA39LL41</accession>
<organism evidence="2 3">
    <name type="scientific">Steinernema hermaphroditum</name>
    <dbReference type="NCBI Taxonomy" id="289476"/>
    <lineage>
        <taxon>Eukaryota</taxon>
        <taxon>Metazoa</taxon>
        <taxon>Ecdysozoa</taxon>
        <taxon>Nematoda</taxon>
        <taxon>Chromadorea</taxon>
        <taxon>Rhabditida</taxon>
        <taxon>Tylenchina</taxon>
        <taxon>Panagrolaimomorpha</taxon>
        <taxon>Strongyloidoidea</taxon>
        <taxon>Steinernematidae</taxon>
        <taxon>Steinernema</taxon>
    </lineage>
</organism>
<dbReference type="PANTHER" id="PTHR45907:SF16">
    <property type="entry name" value="SERPENTINE RECEPTOR, CLASS J"/>
    <property type="match status" value="1"/>
</dbReference>
<keyword evidence="1" id="KW-0812">Transmembrane</keyword>
<feature type="transmembrane region" description="Helical" evidence="1">
    <location>
        <begin position="339"/>
        <end position="367"/>
    </location>
</feature>
<feature type="transmembrane region" description="Helical" evidence="1">
    <location>
        <begin position="14"/>
        <end position="34"/>
    </location>
</feature>
<dbReference type="AlphaFoldDB" id="A0AA39LL41"/>
<comment type="caution">
    <text evidence="2">The sequence shown here is derived from an EMBL/GenBank/DDBJ whole genome shotgun (WGS) entry which is preliminary data.</text>
</comment>
<evidence type="ECO:0000313" key="3">
    <source>
        <dbReference type="Proteomes" id="UP001175271"/>
    </source>
</evidence>